<evidence type="ECO:0000313" key="2">
    <source>
        <dbReference type="Proteomes" id="UP001165083"/>
    </source>
</evidence>
<gene>
    <name evidence="1" type="ORF">Plil01_001444500</name>
</gene>
<dbReference type="OrthoDB" id="125697at2759"/>
<dbReference type="Proteomes" id="UP001165083">
    <property type="component" value="Unassembled WGS sequence"/>
</dbReference>
<comment type="caution">
    <text evidence="1">The sequence shown here is derived from an EMBL/GenBank/DDBJ whole genome shotgun (WGS) entry which is preliminary data.</text>
</comment>
<organism evidence="1 2">
    <name type="scientific">Phytophthora lilii</name>
    <dbReference type="NCBI Taxonomy" id="2077276"/>
    <lineage>
        <taxon>Eukaryota</taxon>
        <taxon>Sar</taxon>
        <taxon>Stramenopiles</taxon>
        <taxon>Oomycota</taxon>
        <taxon>Peronosporomycetes</taxon>
        <taxon>Peronosporales</taxon>
        <taxon>Peronosporaceae</taxon>
        <taxon>Phytophthora</taxon>
    </lineage>
</organism>
<accession>A0A9W6X961</accession>
<proteinExistence type="predicted"/>
<reference evidence="1" key="1">
    <citation type="submission" date="2023-04" db="EMBL/GenBank/DDBJ databases">
        <title>Phytophthora lilii NBRC 32176.</title>
        <authorList>
            <person name="Ichikawa N."/>
            <person name="Sato H."/>
            <person name="Tonouchi N."/>
        </authorList>
    </citation>
    <scope>NUCLEOTIDE SEQUENCE</scope>
    <source>
        <strain evidence="1">NBRC 32176</strain>
    </source>
</reference>
<evidence type="ECO:0000313" key="1">
    <source>
        <dbReference type="EMBL" id="GMF33903.1"/>
    </source>
</evidence>
<protein>
    <submittedName>
        <fullName evidence="1">Unnamed protein product</fullName>
    </submittedName>
</protein>
<dbReference type="EMBL" id="BSXW01001124">
    <property type="protein sequence ID" value="GMF33903.1"/>
    <property type="molecule type" value="Genomic_DNA"/>
</dbReference>
<name>A0A9W6X961_9STRA</name>
<sequence>MWLRHEEDAAAENMRVFYMYSWTQGDYLAAIADQTFYDKIMSKLDATSPNEVNEDGGVEAKQSEEDRKTHALNLKFYYAGGSCWFMFQYSTDKVVRILNAAVLSARDKPDLVMFCFGNFHTDSINRLYGMQRDGCTNARFP</sequence>
<keyword evidence="2" id="KW-1185">Reference proteome</keyword>
<dbReference type="AlphaFoldDB" id="A0A9W6X961"/>